<accession>A0A6J4P4C8</accession>
<reference evidence="9" key="1">
    <citation type="submission" date="2020-02" db="EMBL/GenBank/DDBJ databases">
        <authorList>
            <person name="Meier V. D."/>
        </authorList>
    </citation>
    <scope>NUCLEOTIDE SEQUENCE</scope>
    <source>
        <strain evidence="9">AVDCRST_MAG15</strain>
    </source>
</reference>
<protein>
    <recommendedName>
        <fullName evidence="3">aspartate transaminase</fullName>
        <ecNumber evidence="3">2.6.1.1</ecNumber>
    </recommendedName>
</protein>
<dbReference type="InterPro" id="IPR015424">
    <property type="entry name" value="PyrdxlP-dep_Trfase"/>
</dbReference>
<comment type="catalytic activity">
    <reaction evidence="7">
        <text>L-aspartate + 2-oxoglutarate = oxaloacetate + L-glutamate</text>
        <dbReference type="Rhea" id="RHEA:21824"/>
        <dbReference type="ChEBI" id="CHEBI:16452"/>
        <dbReference type="ChEBI" id="CHEBI:16810"/>
        <dbReference type="ChEBI" id="CHEBI:29985"/>
        <dbReference type="ChEBI" id="CHEBI:29991"/>
        <dbReference type="EC" id="2.6.1.1"/>
    </reaction>
</comment>
<gene>
    <name evidence="9" type="ORF">AVDCRST_MAG15-1140</name>
</gene>
<keyword evidence="5 9" id="KW-0808">Transferase</keyword>
<evidence type="ECO:0000256" key="7">
    <source>
        <dbReference type="ARBA" id="ARBA00049185"/>
    </source>
</evidence>
<evidence type="ECO:0000256" key="1">
    <source>
        <dbReference type="ARBA" id="ARBA00001933"/>
    </source>
</evidence>
<organism evidence="9">
    <name type="scientific">uncultured Rubellimicrobium sp</name>
    <dbReference type="NCBI Taxonomy" id="543078"/>
    <lineage>
        <taxon>Bacteria</taxon>
        <taxon>Pseudomonadati</taxon>
        <taxon>Pseudomonadota</taxon>
        <taxon>Alphaproteobacteria</taxon>
        <taxon>Rhodobacterales</taxon>
        <taxon>Roseobacteraceae</taxon>
        <taxon>Rubellimicrobium</taxon>
        <taxon>environmental samples</taxon>
    </lineage>
</organism>
<evidence type="ECO:0000256" key="6">
    <source>
        <dbReference type="ARBA" id="ARBA00022898"/>
    </source>
</evidence>
<dbReference type="AlphaFoldDB" id="A0A6J4P4C8"/>
<dbReference type="EMBL" id="CADCUU010000159">
    <property type="protein sequence ID" value="CAA9403363.1"/>
    <property type="molecule type" value="Genomic_DNA"/>
</dbReference>
<dbReference type="PANTHER" id="PTHR46383">
    <property type="entry name" value="ASPARTATE AMINOTRANSFERASE"/>
    <property type="match status" value="1"/>
</dbReference>
<keyword evidence="4 9" id="KW-0032">Aminotransferase</keyword>
<evidence type="ECO:0000313" key="9">
    <source>
        <dbReference type="EMBL" id="CAA9403363.1"/>
    </source>
</evidence>
<dbReference type="InterPro" id="IPR015421">
    <property type="entry name" value="PyrdxlP-dep_Trfase_major"/>
</dbReference>
<keyword evidence="6" id="KW-0663">Pyridoxal phosphate</keyword>
<evidence type="ECO:0000259" key="8">
    <source>
        <dbReference type="Pfam" id="PF00155"/>
    </source>
</evidence>
<sequence length="391" mass="42857">MPLPRAASTFSPPIMQARRWLEGVTFPPNRPLINLSQAAPTEPPPAPLREAMAEMILSDSSVHLYGPVLGLPALREEVASQWSQAYAGAIRPDQVAITAGCNQAYSAAIATLCTDGDEVILPVPCYFNHRMWNDIAGVRTVPLVLGADLLPDPDAAAALITPRTRAIVLVSPNNPGGVEYPAETLRAFFDLARARGLSLIVDETYRDFDSREGPPHDLFATPDWDRTLVHLYSFSKAYRLTGHRVGAMLTSPDRLVEAEKFLDCVIISPPQVGQHAALWGMRHLRDWVAQERLEILDRRAAVIEGFPRLKAKGWNLLGCGAYFAYVTHPFEEPSDTLAKRLVHEASVLLLPGTMFMPEGSPEGARGLRVAFANVNRQGIGALFDRLDSVTP</sequence>
<evidence type="ECO:0000256" key="4">
    <source>
        <dbReference type="ARBA" id="ARBA00022576"/>
    </source>
</evidence>
<evidence type="ECO:0000256" key="5">
    <source>
        <dbReference type="ARBA" id="ARBA00022679"/>
    </source>
</evidence>
<dbReference type="CDD" id="cd00609">
    <property type="entry name" value="AAT_like"/>
    <property type="match status" value="1"/>
</dbReference>
<dbReference type="Pfam" id="PF00155">
    <property type="entry name" value="Aminotran_1_2"/>
    <property type="match status" value="1"/>
</dbReference>
<dbReference type="InterPro" id="IPR004839">
    <property type="entry name" value="Aminotransferase_I/II_large"/>
</dbReference>
<dbReference type="InterPro" id="IPR050596">
    <property type="entry name" value="AspAT/PAT-like"/>
</dbReference>
<dbReference type="SUPFAM" id="SSF53383">
    <property type="entry name" value="PLP-dependent transferases"/>
    <property type="match status" value="1"/>
</dbReference>
<dbReference type="GO" id="GO:0004069">
    <property type="term" value="F:L-aspartate:2-oxoglutarate aminotransferase activity"/>
    <property type="evidence" value="ECO:0007669"/>
    <property type="project" value="UniProtKB-EC"/>
</dbReference>
<feature type="domain" description="Aminotransferase class I/classII large" evidence="8">
    <location>
        <begin position="31"/>
        <end position="386"/>
    </location>
</feature>
<proteinExistence type="inferred from homology"/>
<evidence type="ECO:0000256" key="3">
    <source>
        <dbReference type="ARBA" id="ARBA00012753"/>
    </source>
</evidence>
<dbReference type="PANTHER" id="PTHR46383:SF1">
    <property type="entry name" value="ASPARTATE AMINOTRANSFERASE"/>
    <property type="match status" value="1"/>
</dbReference>
<evidence type="ECO:0000256" key="2">
    <source>
        <dbReference type="ARBA" id="ARBA00007441"/>
    </source>
</evidence>
<dbReference type="NCBIfam" id="NF005732">
    <property type="entry name" value="PRK07550.1"/>
    <property type="match status" value="1"/>
</dbReference>
<comment type="cofactor">
    <cofactor evidence="1">
        <name>pyridoxal 5'-phosphate</name>
        <dbReference type="ChEBI" id="CHEBI:597326"/>
    </cofactor>
</comment>
<comment type="similarity">
    <text evidence="2">Belongs to the class-I pyridoxal-phosphate-dependent aminotransferase family.</text>
</comment>
<name>A0A6J4P4C8_9RHOB</name>
<dbReference type="EC" id="2.6.1.1" evidence="3"/>
<dbReference type="GO" id="GO:0006520">
    <property type="term" value="P:amino acid metabolic process"/>
    <property type="evidence" value="ECO:0007669"/>
    <property type="project" value="InterPro"/>
</dbReference>
<dbReference type="GO" id="GO:0030170">
    <property type="term" value="F:pyridoxal phosphate binding"/>
    <property type="evidence" value="ECO:0007669"/>
    <property type="project" value="InterPro"/>
</dbReference>
<dbReference type="Gene3D" id="3.40.640.10">
    <property type="entry name" value="Type I PLP-dependent aspartate aminotransferase-like (Major domain)"/>
    <property type="match status" value="1"/>
</dbReference>